<comment type="caution">
    <text evidence="1">The sequence shown here is derived from an EMBL/GenBank/DDBJ whole genome shotgun (WGS) entry which is preliminary data.</text>
</comment>
<sequence>MLPVTSANAGACRMMRQGTSTIRLYTSPPANMYICSCVWFVAYPIPLPAFALSPVPAPPTHKPQIFADHESAIQVALVLEQQHQQQGPRRQLVLAAAVKRSGNEPPHLIWRPISSL</sequence>
<reference evidence="1 2" key="1">
    <citation type="journal article" date="2023" name="IScience">
        <title>Expanded male sex-determining region conserved during the evolution of homothallism in the green alga Volvox.</title>
        <authorList>
            <person name="Yamamoto K."/>
            <person name="Matsuzaki R."/>
            <person name="Mahakham W."/>
            <person name="Heman W."/>
            <person name="Sekimoto H."/>
            <person name="Kawachi M."/>
            <person name="Minakuchi Y."/>
            <person name="Toyoda A."/>
            <person name="Nozaki H."/>
        </authorList>
    </citation>
    <scope>NUCLEOTIDE SEQUENCE [LARGE SCALE GENOMIC DNA]</scope>
    <source>
        <strain evidence="1 2">NIES-4468</strain>
    </source>
</reference>
<dbReference type="EMBL" id="BSDZ01000015">
    <property type="protein sequence ID" value="GLI63509.1"/>
    <property type="molecule type" value="Genomic_DNA"/>
</dbReference>
<dbReference type="Proteomes" id="UP001165090">
    <property type="component" value="Unassembled WGS sequence"/>
</dbReference>
<keyword evidence="2" id="KW-1185">Reference proteome</keyword>
<evidence type="ECO:0000313" key="1">
    <source>
        <dbReference type="EMBL" id="GLI63509.1"/>
    </source>
</evidence>
<proteinExistence type="predicted"/>
<name>A0ABQ5S196_9CHLO</name>
<evidence type="ECO:0000313" key="2">
    <source>
        <dbReference type="Proteomes" id="UP001165090"/>
    </source>
</evidence>
<accession>A0ABQ5S196</accession>
<protein>
    <submittedName>
        <fullName evidence="1">Uncharacterized protein</fullName>
    </submittedName>
</protein>
<gene>
    <name evidence="1" type="ORF">VaNZ11_006493</name>
</gene>
<organism evidence="1 2">
    <name type="scientific">Volvox africanus</name>
    <dbReference type="NCBI Taxonomy" id="51714"/>
    <lineage>
        <taxon>Eukaryota</taxon>
        <taxon>Viridiplantae</taxon>
        <taxon>Chlorophyta</taxon>
        <taxon>core chlorophytes</taxon>
        <taxon>Chlorophyceae</taxon>
        <taxon>CS clade</taxon>
        <taxon>Chlamydomonadales</taxon>
        <taxon>Volvocaceae</taxon>
        <taxon>Volvox</taxon>
    </lineage>
</organism>